<dbReference type="OrthoDB" id="2020426at2759"/>
<gene>
    <name evidence="1" type="ORF">HPP92_000559</name>
</gene>
<reference evidence="1 2" key="1">
    <citation type="journal article" date="2020" name="Nat. Food">
        <title>A phased Vanilla planifolia genome enables genetic improvement of flavour and production.</title>
        <authorList>
            <person name="Hasing T."/>
            <person name="Tang H."/>
            <person name="Brym M."/>
            <person name="Khazi F."/>
            <person name="Huang T."/>
            <person name="Chambers A.H."/>
        </authorList>
    </citation>
    <scope>NUCLEOTIDE SEQUENCE [LARGE SCALE GENOMIC DNA]</scope>
    <source>
        <tissue evidence="1">Leaf</tissue>
    </source>
</reference>
<name>A0A835SAD7_VANPL</name>
<accession>A0A835SAD7</accession>
<dbReference type="EMBL" id="JADCNM010000001">
    <property type="protein sequence ID" value="KAG0500487.1"/>
    <property type="molecule type" value="Genomic_DNA"/>
</dbReference>
<proteinExistence type="predicted"/>
<organism evidence="1 2">
    <name type="scientific">Vanilla planifolia</name>
    <name type="common">Vanilla</name>
    <dbReference type="NCBI Taxonomy" id="51239"/>
    <lineage>
        <taxon>Eukaryota</taxon>
        <taxon>Viridiplantae</taxon>
        <taxon>Streptophyta</taxon>
        <taxon>Embryophyta</taxon>
        <taxon>Tracheophyta</taxon>
        <taxon>Spermatophyta</taxon>
        <taxon>Magnoliopsida</taxon>
        <taxon>Liliopsida</taxon>
        <taxon>Asparagales</taxon>
        <taxon>Orchidaceae</taxon>
        <taxon>Vanilloideae</taxon>
        <taxon>Vanilleae</taxon>
        <taxon>Vanilla</taxon>
    </lineage>
</organism>
<dbReference type="AlphaFoldDB" id="A0A835SAD7"/>
<sequence length="129" mass="14380">MDVRYDYQAGFWGIIGYPCLGIIPPFIEEFNFPMRKNCSDGNTGVLVNGRELHEQDLTVLSSHGLPTIQGRSYINEFSGRVWDEETGEELNGVGKLAPTLLSLTAVFVQMNRVERLKRGFGMRAPGVVS</sequence>
<dbReference type="Proteomes" id="UP000639772">
    <property type="component" value="Chromosome 1"/>
</dbReference>
<dbReference type="InterPro" id="IPR040244">
    <property type="entry name" value="EDR4-like"/>
</dbReference>
<comment type="caution">
    <text evidence="1">The sequence shown here is derived from an EMBL/GenBank/DDBJ whole genome shotgun (WGS) entry which is preliminary data.</text>
</comment>
<protein>
    <submittedName>
        <fullName evidence="1">Uncharacterized protein</fullName>
    </submittedName>
</protein>
<dbReference type="PANTHER" id="PTHR31105">
    <property type="entry name" value="EXTRA-LARGE G-PROTEIN-LIKE"/>
    <property type="match status" value="1"/>
</dbReference>
<dbReference type="GO" id="GO:1900150">
    <property type="term" value="P:regulation of defense response to fungus"/>
    <property type="evidence" value="ECO:0007669"/>
    <property type="project" value="InterPro"/>
</dbReference>
<evidence type="ECO:0000313" key="1">
    <source>
        <dbReference type="EMBL" id="KAG0500487.1"/>
    </source>
</evidence>
<evidence type="ECO:0000313" key="2">
    <source>
        <dbReference type="Proteomes" id="UP000639772"/>
    </source>
</evidence>
<dbReference type="PANTHER" id="PTHR31105:SF42">
    <property type="entry name" value="OS02G0258300 PROTEIN"/>
    <property type="match status" value="1"/>
</dbReference>